<protein>
    <submittedName>
        <fullName evidence="5">Pilus assembly protein, ATPase associated</fullName>
    </submittedName>
</protein>
<evidence type="ECO:0000256" key="1">
    <source>
        <dbReference type="ARBA" id="ARBA00006611"/>
    </source>
</evidence>
<keyword evidence="3" id="KW-0067">ATP-binding</keyword>
<keyword evidence="6" id="KW-1185">Reference proteome</keyword>
<dbReference type="PANTHER" id="PTHR30258">
    <property type="entry name" value="TYPE II SECRETION SYSTEM PROTEIN GSPE-RELATED"/>
    <property type="match status" value="1"/>
</dbReference>
<dbReference type="Gene3D" id="3.40.50.300">
    <property type="entry name" value="P-loop containing nucleotide triphosphate hydrolases"/>
    <property type="match status" value="1"/>
</dbReference>
<organism evidence="5 6">
    <name type="scientific">Defluviitoga tunisiensis</name>
    <dbReference type="NCBI Taxonomy" id="1006576"/>
    <lineage>
        <taxon>Bacteria</taxon>
        <taxon>Thermotogati</taxon>
        <taxon>Thermotogota</taxon>
        <taxon>Thermotogae</taxon>
        <taxon>Petrotogales</taxon>
        <taxon>Petrotogaceae</taxon>
        <taxon>Defluviitoga</taxon>
    </lineage>
</organism>
<dbReference type="SUPFAM" id="SSF52540">
    <property type="entry name" value="P-loop containing nucleoside triphosphate hydrolases"/>
    <property type="match status" value="1"/>
</dbReference>
<dbReference type="HOGENOM" id="CLU_013446_2_2_0"/>
<keyword evidence="2" id="KW-0547">Nucleotide-binding</keyword>
<dbReference type="Pfam" id="PF00437">
    <property type="entry name" value="T2SSE"/>
    <property type="match status" value="1"/>
</dbReference>
<dbReference type="GO" id="GO:0016887">
    <property type="term" value="F:ATP hydrolysis activity"/>
    <property type="evidence" value="ECO:0007669"/>
    <property type="project" value="TreeGrafter"/>
</dbReference>
<dbReference type="InterPro" id="IPR027417">
    <property type="entry name" value="P-loop_NTPase"/>
</dbReference>
<evidence type="ECO:0000259" key="4">
    <source>
        <dbReference type="Pfam" id="PF00437"/>
    </source>
</evidence>
<reference evidence="6" key="1">
    <citation type="submission" date="2014-11" db="EMBL/GenBank/DDBJ databases">
        <authorList>
            <person name="Wibberg D."/>
        </authorList>
    </citation>
    <scope>NUCLEOTIDE SEQUENCE [LARGE SCALE GENOMIC DNA]</scope>
    <source>
        <strain evidence="6">L3</strain>
    </source>
</reference>
<dbReference type="Gene3D" id="3.30.450.90">
    <property type="match status" value="1"/>
</dbReference>
<evidence type="ECO:0000256" key="2">
    <source>
        <dbReference type="ARBA" id="ARBA00022741"/>
    </source>
</evidence>
<feature type="domain" description="Bacterial type II secretion system protein E" evidence="4">
    <location>
        <begin position="21"/>
        <end position="338"/>
    </location>
</feature>
<evidence type="ECO:0000313" key="5">
    <source>
        <dbReference type="EMBL" id="CEP79096.1"/>
    </source>
</evidence>
<dbReference type="STRING" id="1006576.DTL3_1814"/>
<evidence type="ECO:0000256" key="3">
    <source>
        <dbReference type="ARBA" id="ARBA00022840"/>
    </source>
</evidence>
<proteinExistence type="inferred from homology"/>
<comment type="similarity">
    <text evidence="1">Belongs to the GSP E family.</text>
</comment>
<dbReference type="InterPro" id="IPR001482">
    <property type="entry name" value="T2SS/T4SS_dom"/>
</dbReference>
<dbReference type="GO" id="GO:0005886">
    <property type="term" value="C:plasma membrane"/>
    <property type="evidence" value="ECO:0007669"/>
    <property type="project" value="TreeGrafter"/>
</dbReference>
<dbReference type="KEGG" id="dtn:DTL3_1814"/>
<dbReference type="RefSeq" id="WP_045088422.1">
    <property type="nucleotide sequence ID" value="NZ_LN824141.1"/>
</dbReference>
<accession>A0A0C7NMG1</accession>
<dbReference type="GO" id="GO:0005524">
    <property type="term" value="F:ATP binding"/>
    <property type="evidence" value="ECO:0007669"/>
    <property type="project" value="UniProtKB-KW"/>
</dbReference>
<sequence length="368" mass="42609">MKKNDFDIYNLYHRNENSFMVEEDIVGKFFHNYNDENITDFHFEPNNNDVGVRTRYCGNLVDLSPMSHYEYDVFLNKLLINCGFDIIKDFKNIDGSFNFNNINFRVSFVKSSLGISCVLRKLKNINDIKVDLEPSIKSNIEKLISEKSKVLIFSGPTGSGKTTTMHYVVNKFKNNRKVHSIENPIEYINPDIVQISSKDESDKINILKYILRQDPDVIVVGEIRENNFAKLLFDSAVTGHLVFSTIHTKNVFLILQRLKMLGVELKNLSESIDLLLNQRLIPKKCEHCNGKGCNTCYFTGKRGYVTVFEALIVTDNLKRDISINKSISFIKEKYKQTESYIDPSIRLRELLDNSLISEDQYYTNLHSF</sequence>
<dbReference type="OrthoDB" id="9808272at2"/>
<evidence type="ECO:0000313" key="6">
    <source>
        <dbReference type="Proteomes" id="UP000032809"/>
    </source>
</evidence>
<gene>
    <name evidence="5" type="primary">pilT</name>
    <name evidence="5" type="ORF">DTL3_1814</name>
</gene>
<dbReference type="EMBL" id="LN824141">
    <property type="protein sequence ID" value="CEP79096.1"/>
    <property type="molecule type" value="Genomic_DNA"/>
</dbReference>
<dbReference type="AlphaFoldDB" id="A0A0C7NMG1"/>
<name>A0A0C7NMG1_DEFTU</name>
<dbReference type="PANTHER" id="PTHR30258:SF2">
    <property type="entry name" value="COMG OPERON PROTEIN 1"/>
    <property type="match status" value="1"/>
</dbReference>
<dbReference type="Proteomes" id="UP000032809">
    <property type="component" value="Chromosome I"/>
</dbReference>